<dbReference type="PANTHER" id="PTHR35038:SF6">
    <property type="entry name" value="SURFACE LOCALIZED DECAHEME CYTOCHROME C LIPOPROTEIN"/>
    <property type="match status" value="1"/>
</dbReference>
<comment type="caution">
    <text evidence="3">The sequence shown here is derived from an EMBL/GenBank/DDBJ whole genome shotgun (WGS) entry which is preliminary data.</text>
</comment>
<organism evidence="3 4">
    <name type="scientific">Geomonas paludis</name>
    <dbReference type="NCBI Taxonomy" id="2740185"/>
    <lineage>
        <taxon>Bacteria</taxon>
        <taxon>Pseudomonadati</taxon>
        <taxon>Thermodesulfobacteriota</taxon>
        <taxon>Desulfuromonadia</taxon>
        <taxon>Geobacterales</taxon>
        <taxon>Geobacteraceae</taxon>
        <taxon>Geomonas</taxon>
    </lineage>
</organism>
<dbReference type="Proteomes" id="UP000568888">
    <property type="component" value="Unassembled WGS sequence"/>
</dbReference>
<dbReference type="Pfam" id="PF09698">
    <property type="entry name" value="GSu_C4xC__C2xCH"/>
    <property type="match status" value="8"/>
</dbReference>
<protein>
    <submittedName>
        <fullName evidence="3">Uncharacterized protein</fullName>
    </submittedName>
</protein>
<evidence type="ECO:0000256" key="2">
    <source>
        <dbReference type="SAM" id="SignalP"/>
    </source>
</evidence>
<evidence type="ECO:0000256" key="1">
    <source>
        <dbReference type="ARBA" id="ARBA00022729"/>
    </source>
</evidence>
<dbReference type="InterPro" id="IPR036280">
    <property type="entry name" value="Multihaem_cyt_sf"/>
</dbReference>
<dbReference type="InterPro" id="IPR051829">
    <property type="entry name" value="Multiheme_Cytochr_ET"/>
</dbReference>
<dbReference type="PANTHER" id="PTHR35038">
    <property type="entry name" value="DISSIMILATORY SULFITE REDUCTASE SIRA"/>
    <property type="match status" value="1"/>
</dbReference>
<dbReference type="NCBIfam" id="TIGR01904">
    <property type="entry name" value="GSu_C4xC__C2xCH"/>
    <property type="match status" value="17"/>
</dbReference>
<dbReference type="InterPro" id="IPR010176">
    <property type="entry name" value="C4xCH_C2xCH_motif_GEOSU"/>
</dbReference>
<proteinExistence type="predicted"/>
<name>A0A6V8N3U3_9BACT</name>
<feature type="chain" id="PRO_5028040161" evidence="2">
    <location>
        <begin position="34"/>
        <end position="2210"/>
    </location>
</feature>
<evidence type="ECO:0000313" key="4">
    <source>
        <dbReference type="Proteomes" id="UP000568888"/>
    </source>
</evidence>
<sequence length="2210" mass="221179">MRGYRRLGWYNPRVIALLMTLGAALLAGTKAEAAPQYDYGCDACHTMPPLDSADGRRIPATGAFKGNHAGHADSTAQSCVKCHGSGVLVYQTGHRTDDIKVSGNINGSATGSYSRAFLNQTSVPPSPLGSCSNVNCHFERTSPAWGSAAYASPADCNSCHGASPTAGHPVSGSKHGTYYGTGTGSCLKCHTDHSAEAKPFAHATSVTHRGIAVSFNAAPNNGGSYSGPTNDFLPSQSNTFGTCSGIYCHSDGTTKTGPFTVTTAPSWGNATLGCNGCHGGPASLGSPIGTGKHQAHINNPGTLGSNYGCVECHAKTAASDSAIAVTANHVNTFVEYSGAKAGKNYSGGSCSTTYCHTSGKKGVAGVASTVEPGNPSWSGAAMVCNGCHGAQVTPTAGVAFNSVAGEPNYVSGAAGSGSANSHQKHVAAAGASTCANCHSKTTTTGTTLIAGGQHIDGFINFTSGNGKSFGKQANKTCSDISCHSGNGIVANVGNAQWGGTLNCNGCHGGPLALGSNVIGSGKHTQHVNQAGVIGDNMGCSDCHAKTVSSDSVVSDSTKHLNAFVDYSGVKAGKSSTYASGTCSSTYCHTSGKKGQSGMVATVEPGNPSWSGAAMGCNGCHGAQLTPTAGVAFNSVAGEPNYVSGAAGSSNANSHQKHVGAAGATTCSSCHSKTTANGTSIVAGGQHLDRFSNYTAGNGKTFGKVANKTCSDISCHSGNGIVANVANAQWGATLGCNGCHGGPTALGSNILNTGKHAAHVNQAGVLGSNYGCAECHSKTVSSDSVVSDATKHLNSFIDYSGAKAGRSTTYSAGTCSASYCHTSGKKGLSGMVATVEPGNPSWSGAAMGCNGCHGAQLTPTAGVAFNAVAGEPNYVSGAAGSNNANSHQKHVGAAGASTCATCHSKTTTNGTTLVAGGQHADRFINYTSDNGKFGRVTAKSCSNITCHSGNGIVANVANAQWGATLNCNGCHGGPLALGSNILNTGKHTQHVNQAGVIGDNMGCAECHAKTVSSDSVVSDSTKHLNAFLDYSGAKAGKSTTYVSGTCSSTYCHTSGKKGVSGMVATVEPANPSWSGAAMGCNGCHGAQLTPTAGIAFNSVAGEPNYVSGTAGSGNANSHQKHVGSAGATTCSYCHSKTTTNGTSIVAGGQHLDRFNNYTAGGGKTFGKVVNKTCSNISCHSGNGIVANVGNAQWGATLGCNGCHGGPTALGSNILNTGKHAAHVNQAGVLGTNLGCVDCHSKTVSSDSVVSDATKHLNAFADYSGAKAGKSSTYSAGTCSATYCHTSGKKGQAGMVATVEPSVPSWSGAAMGCNGCHGAQLTPTAGVAFNSVAGEPNYVSGAAGSNNANSHQKHVGAAGATTCATCHSKTTLDGVTLIAGNQHLDRFNNYTSNNGKFGKVANKTCSNISCHSGSGIVASVANAQWGATLGCNGCHGGPTALGSNILNTGKHTAHINQVGVIGDNIGCAACHAKTVSSDSVVSDSTKHLNSFLDYSGAQAGRSTTYSGGTCSATYCHTSGKKGFPGMVATIEPATPSWSGAAMGCAGCHGAQLTPTVGIEYNSVAGEPNYTSGAAGSEAANSHRKHVGASGAATCVYCHSKTTTNGTSIVAGGQHINSFNNYTAGGGKTFGKQAAKTCSNISCHSGNGIVAGVPSAQWGATLNCNGCHGGPAALVTNVLVTGKHTAHINNASGGGNYGCVDCHAKTVSSDSAVSDTVKHGNAFVDYSGVKAGKSSTYVSGTCSATYCHTSGKKGQTGMVATVEPANPSWSGAALGCNGCHGAQVTPTAGVAFNSVAGEPNYVSGAAGSASANSHQKHVKAAGATTCVLCHSATVDATGTQIIGSHTNKVADVVAGGTASFGYPGSKTCTNVSCHSGTGYSATNAVWGATLDCKGCHATLSGAHTRHVGTAWGTLPFYNYTANVSAGSDTDGVTWKAYGFGCANCHPVVLANHMNGSVEVELNTVTNAGTLRKKNSAAGLIGSTGTGTVSCSNVYCHENTTTPQWNQTYTAATRCSGCHENAPSTDSHLAHKVGIHYDDIFSGTSGLLPAAGAVGVNAGHGDPAQSTTIGCNICHYTTVNMARNKYNSSCSTASCHGNTTGNNTDALGASRITNLANHVNGRNDVAFAPTTYIKSKAQVTDANFVNYTGGLGGWNKTRTYKQGASSYDTSKNYLTVSTYSAGSCSNISCHNGVSVHWVNDFGGAQDCTMCHTNL</sequence>
<evidence type="ECO:0000313" key="3">
    <source>
        <dbReference type="EMBL" id="GFO66303.1"/>
    </source>
</evidence>
<dbReference type="SUPFAM" id="SSF48695">
    <property type="entry name" value="Multiheme cytochromes"/>
    <property type="match status" value="9"/>
</dbReference>
<accession>A0A6V8N3U3</accession>
<gene>
    <name evidence="3" type="ORF">GMPD_42220</name>
</gene>
<dbReference type="GO" id="GO:0016491">
    <property type="term" value="F:oxidoreductase activity"/>
    <property type="evidence" value="ECO:0007669"/>
    <property type="project" value="TreeGrafter"/>
</dbReference>
<feature type="signal peptide" evidence="2">
    <location>
        <begin position="1"/>
        <end position="33"/>
    </location>
</feature>
<keyword evidence="1 2" id="KW-0732">Signal</keyword>
<dbReference type="EMBL" id="BLXY01000021">
    <property type="protein sequence ID" value="GFO66303.1"/>
    <property type="molecule type" value="Genomic_DNA"/>
</dbReference>
<reference evidence="4" key="1">
    <citation type="submission" date="2020-06" db="EMBL/GenBank/DDBJ databases">
        <title>Draft genomic sequecing of Geomonas sp. Red736.</title>
        <authorList>
            <person name="Itoh H."/>
            <person name="Xu Z.X."/>
            <person name="Ushijima N."/>
            <person name="Masuda Y."/>
            <person name="Shiratori Y."/>
            <person name="Senoo K."/>
        </authorList>
    </citation>
    <scope>NUCLEOTIDE SEQUENCE [LARGE SCALE GENOMIC DNA]</scope>
    <source>
        <strain evidence="4">Red736</strain>
    </source>
</reference>